<dbReference type="AlphaFoldDB" id="A0A9Q1J2U9"/>
<evidence type="ECO:0000256" key="1">
    <source>
        <dbReference type="SAM" id="MobiDB-lite"/>
    </source>
</evidence>
<feature type="region of interest" description="Disordered" evidence="1">
    <location>
        <begin position="45"/>
        <end position="80"/>
    </location>
</feature>
<organism evidence="2 3">
    <name type="scientific">Synaphobranchus kaupii</name>
    <name type="common">Kaup's arrowtooth eel</name>
    <dbReference type="NCBI Taxonomy" id="118154"/>
    <lineage>
        <taxon>Eukaryota</taxon>
        <taxon>Metazoa</taxon>
        <taxon>Chordata</taxon>
        <taxon>Craniata</taxon>
        <taxon>Vertebrata</taxon>
        <taxon>Euteleostomi</taxon>
        <taxon>Actinopterygii</taxon>
        <taxon>Neopterygii</taxon>
        <taxon>Teleostei</taxon>
        <taxon>Anguilliformes</taxon>
        <taxon>Synaphobranchidae</taxon>
        <taxon>Synaphobranchus</taxon>
    </lineage>
</organism>
<protein>
    <submittedName>
        <fullName evidence="2">Uncharacterized protein</fullName>
    </submittedName>
</protein>
<dbReference type="EMBL" id="JAINUF010000004">
    <property type="protein sequence ID" value="KAJ8363620.1"/>
    <property type="molecule type" value="Genomic_DNA"/>
</dbReference>
<feature type="compositionally biased region" description="Basic and acidic residues" evidence="1">
    <location>
        <begin position="69"/>
        <end position="80"/>
    </location>
</feature>
<accession>A0A9Q1J2U9</accession>
<sequence>MVSSPASRCEAFNLQSRTHFLLIKRKTVTLHPDIRASRGQLQFQKKIVFLRRRRSERPSQKPGPPRPAENPDGRDARPHT</sequence>
<proteinExistence type="predicted"/>
<comment type="caution">
    <text evidence="2">The sequence shown here is derived from an EMBL/GenBank/DDBJ whole genome shotgun (WGS) entry which is preliminary data.</text>
</comment>
<dbReference type="Proteomes" id="UP001152622">
    <property type="component" value="Chromosome 4"/>
</dbReference>
<reference evidence="2" key="1">
    <citation type="journal article" date="2023" name="Science">
        <title>Genome structures resolve the early diversification of teleost fishes.</title>
        <authorList>
            <person name="Parey E."/>
            <person name="Louis A."/>
            <person name="Montfort J."/>
            <person name="Bouchez O."/>
            <person name="Roques C."/>
            <person name="Iampietro C."/>
            <person name="Lluch J."/>
            <person name="Castinel A."/>
            <person name="Donnadieu C."/>
            <person name="Desvignes T."/>
            <person name="Floi Bucao C."/>
            <person name="Jouanno E."/>
            <person name="Wen M."/>
            <person name="Mejri S."/>
            <person name="Dirks R."/>
            <person name="Jansen H."/>
            <person name="Henkel C."/>
            <person name="Chen W.J."/>
            <person name="Zahm M."/>
            <person name="Cabau C."/>
            <person name="Klopp C."/>
            <person name="Thompson A.W."/>
            <person name="Robinson-Rechavi M."/>
            <person name="Braasch I."/>
            <person name="Lecointre G."/>
            <person name="Bobe J."/>
            <person name="Postlethwait J.H."/>
            <person name="Berthelot C."/>
            <person name="Roest Crollius H."/>
            <person name="Guiguen Y."/>
        </authorList>
    </citation>
    <scope>NUCLEOTIDE SEQUENCE</scope>
    <source>
        <strain evidence="2">WJC10195</strain>
    </source>
</reference>
<evidence type="ECO:0000313" key="3">
    <source>
        <dbReference type="Proteomes" id="UP001152622"/>
    </source>
</evidence>
<keyword evidence="3" id="KW-1185">Reference proteome</keyword>
<gene>
    <name evidence="2" type="ORF">SKAU_G00124510</name>
</gene>
<name>A0A9Q1J2U9_SYNKA</name>
<evidence type="ECO:0000313" key="2">
    <source>
        <dbReference type="EMBL" id="KAJ8363620.1"/>
    </source>
</evidence>